<organism evidence="5 6">
    <name type="scientific">Neocallimastix californiae</name>
    <dbReference type="NCBI Taxonomy" id="1754190"/>
    <lineage>
        <taxon>Eukaryota</taxon>
        <taxon>Fungi</taxon>
        <taxon>Fungi incertae sedis</taxon>
        <taxon>Chytridiomycota</taxon>
        <taxon>Chytridiomycota incertae sedis</taxon>
        <taxon>Neocallimastigomycetes</taxon>
        <taxon>Neocallimastigales</taxon>
        <taxon>Neocallimastigaceae</taxon>
        <taxon>Neocallimastix</taxon>
    </lineage>
</organism>
<dbReference type="GO" id="GO:0005634">
    <property type="term" value="C:nucleus"/>
    <property type="evidence" value="ECO:0007669"/>
    <property type="project" value="UniProtKB-SubCell"/>
</dbReference>
<gene>
    <name evidence="5" type="ORF">LY90DRAFT_500096</name>
</gene>
<feature type="compositionally biased region" description="Polar residues" evidence="3">
    <location>
        <begin position="590"/>
        <end position="601"/>
    </location>
</feature>
<evidence type="ECO:0000259" key="4">
    <source>
        <dbReference type="Pfam" id="PF16987"/>
    </source>
</evidence>
<feature type="region of interest" description="Disordered" evidence="3">
    <location>
        <begin position="309"/>
        <end position="335"/>
    </location>
</feature>
<protein>
    <recommendedName>
        <fullName evidence="4">Mediator complex subunit 15 KIX domain-containing protein</fullName>
    </recommendedName>
</protein>
<keyword evidence="6" id="KW-1185">Reference proteome</keyword>
<reference evidence="5 6" key="1">
    <citation type="submission" date="2016-08" db="EMBL/GenBank/DDBJ databases">
        <title>A Parts List for Fungal Cellulosomes Revealed by Comparative Genomics.</title>
        <authorList>
            <consortium name="DOE Joint Genome Institute"/>
            <person name="Haitjema C.H."/>
            <person name="Gilmore S.P."/>
            <person name="Henske J.K."/>
            <person name="Solomon K.V."/>
            <person name="De Groot R."/>
            <person name="Kuo A."/>
            <person name="Mondo S.J."/>
            <person name="Salamov A.A."/>
            <person name="Labutti K."/>
            <person name="Zhao Z."/>
            <person name="Chiniquy J."/>
            <person name="Barry K."/>
            <person name="Brewer H.M."/>
            <person name="Purvine S.O."/>
            <person name="Wright A.T."/>
            <person name="Boxma B."/>
            <person name="Van Alen T."/>
            <person name="Hackstein J.H."/>
            <person name="Baker S.E."/>
            <person name="Grigoriev I.V."/>
            <person name="O'Malley M.A."/>
        </authorList>
    </citation>
    <scope>NUCLEOTIDE SEQUENCE [LARGE SCALE GENOMIC DNA]</scope>
    <source>
        <strain evidence="5 6">G1</strain>
    </source>
</reference>
<dbReference type="STRING" id="1754190.A0A1Y2FE60"/>
<evidence type="ECO:0000256" key="3">
    <source>
        <dbReference type="SAM" id="MobiDB-lite"/>
    </source>
</evidence>
<feature type="domain" description="Mediator complex subunit 15 KIX" evidence="4">
    <location>
        <begin position="123"/>
        <end position="188"/>
    </location>
</feature>
<evidence type="ECO:0000313" key="5">
    <source>
        <dbReference type="EMBL" id="ORY81704.1"/>
    </source>
</evidence>
<accession>A0A1Y2FE60</accession>
<feature type="region of interest" description="Disordered" evidence="3">
    <location>
        <begin position="532"/>
        <end position="601"/>
    </location>
</feature>
<comment type="caution">
    <text evidence="5">The sequence shown here is derived from an EMBL/GenBank/DDBJ whole genome shotgun (WGS) entry which is preliminary data.</text>
</comment>
<keyword evidence="2" id="KW-0539">Nucleus</keyword>
<evidence type="ECO:0000313" key="6">
    <source>
        <dbReference type="Proteomes" id="UP000193920"/>
    </source>
</evidence>
<proteinExistence type="predicted"/>
<name>A0A1Y2FE60_9FUNG</name>
<feature type="compositionally biased region" description="Low complexity" evidence="3">
    <location>
        <begin position="309"/>
        <end position="325"/>
    </location>
</feature>
<dbReference type="InterPro" id="IPR036546">
    <property type="entry name" value="MED15_KIX"/>
</dbReference>
<evidence type="ECO:0000256" key="1">
    <source>
        <dbReference type="ARBA" id="ARBA00004123"/>
    </source>
</evidence>
<comment type="subcellular location">
    <subcellularLocation>
        <location evidence="1">Nucleus</location>
    </subcellularLocation>
</comment>
<feature type="compositionally biased region" description="Low complexity" evidence="3">
    <location>
        <begin position="570"/>
        <end position="585"/>
    </location>
</feature>
<evidence type="ECO:0000256" key="2">
    <source>
        <dbReference type="ARBA" id="ARBA00023242"/>
    </source>
</evidence>
<dbReference type="Pfam" id="PF16987">
    <property type="entry name" value="KIX_2"/>
    <property type="match status" value="1"/>
</dbReference>
<dbReference type="Proteomes" id="UP000193920">
    <property type="component" value="Unassembled WGS sequence"/>
</dbReference>
<sequence>MNFYNQKIMQDIQNMQNMQGNPQLQLQLQMQNPQNPQFLQLQQQQQIQFQLQQQQQLQQLQQQQLQQQQHLKLQLQQQQKIMQMHQLQLAKLNNTMPFANTTLPTAINNSQFKKSEMNTPAFNEKRNSNLQEIVKCLTINSQVDREKATEVARSFEDKIFKSSDSAEKYEKLFNSQLNIIKQKTLKTNIQQPVKVQQPATITTQNITPQFPATMIANKVNGNAVLLQNNNPNAAALSKTINNASPSMNTAKIASISPSIQNISQITQPVALNNTLVKTASPNNMAQNLQFQQQNQNIVLQQKQAALHNQAQTTAQAKKPATVAQPHQPVSLTSEQQKQRLAKIKELYDLSLKFRDLMKYINIKDKDMKGKMDIMVRTYKYAQMIYEKREETSNIPMEALEKLEKNMKIFCEVIEKNNQNNAAAYANAAANSTALNNSGSPNVAVSAASNIAQTQSQQLLLQLQRKAQAQNQNNLTGSNKIIINQNNQPAATAGTTLLNNSTQIKTEPVKVETVSKAPINQLKSVKNEIKQENNKNGVLTSNSEVISSEENEKASNKTSNSTSTKKRNSKKSTTPSSSVSSINLNSKKTETSSATDISSKKGANTSKDIKVEKDNGAFLGKIDRNINIFLLENKTFKNHVKSNSKTKNIVQNSFKYIIDPNRPAYGINSCAEEISSLCMSNENKNKDKPIKLENINDSLNGIYNNNNNNNNIF</sequence>
<dbReference type="AlphaFoldDB" id="A0A1Y2FE60"/>
<dbReference type="EMBL" id="MCOG01000010">
    <property type="protein sequence ID" value="ORY81704.1"/>
    <property type="molecule type" value="Genomic_DNA"/>
</dbReference>